<dbReference type="Proteomes" id="UP001206067">
    <property type="component" value="Unassembled WGS sequence"/>
</dbReference>
<accession>A0ABT1XR42</accession>
<gene>
    <name evidence="1" type="ORF">NSO95_09225</name>
</gene>
<name>A0ABT1XR42_9SPHN</name>
<evidence type="ECO:0000313" key="2">
    <source>
        <dbReference type="Proteomes" id="UP001206067"/>
    </source>
</evidence>
<dbReference type="EMBL" id="JANKHH010000005">
    <property type="protein sequence ID" value="MCR2834123.1"/>
    <property type="molecule type" value="Genomic_DNA"/>
</dbReference>
<proteinExistence type="predicted"/>
<sequence length="135" mass="15063">MDTIRIELEGERIVLSFRREVGDIRKVRCLSREEATGLGLLLTADPPECRAINLDVTSDVSVQIVNAPYEEAFLFLRDLRGGRTLIVCIEGRVLKQVGQRLLHLGQSTPRSPRASSGAFVRHVSHCYFEDAGAEQ</sequence>
<evidence type="ECO:0008006" key="3">
    <source>
        <dbReference type="Google" id="ProtNLM"/>
    </source>
</evidence>
<comment type="caution">
    <text evidence="1">The sequence shown here is derived from an EMBL/GenBank/DDBJ whole genome shotgun (WGS) entry which is preliminary data.</text>
</comment>
<keyword evidence="2" id="KW-1185">Reference proteome</keyword>
<dbReference type="RefSeq" id="WP_257595928.1">
    <property type="nucleotide sequence ID" value="NZ_JANKHH010000005.1"/>
</dbReference>
<evidence type="ECO:0000313" key="1">
    <source>
        <dbReference type="EMBL" id="MCR2834123.1"/>
    </source>
</evidence>
<reference evidence="1 2" key="1">
    <citation type="submission" date="2022-08" db="EMBL/GenBank/DDBJ databases">
        <title>Polyphasic taxonomy analysis of Qipengyuania sp.RS5-5.</title>
        <authorList>
            <person name="Xamxidin M."/>
            <person name="Wu M."/>
        </authorList>
    </citation>
    <scope>NUCLEOTIDE SEQUENCE [LARGE SCALE GENOMIC DNA]</scope>
    <source>
        <strain evidence="1 2">RS5-5</strain>
    </source>
</reference>
<protein>
    <recommendedName>
        <fullName evidence="3">STAS domain-containing protein</fullName>
    </recommendedName>
</protein>
<organism evidence="1 2">
    <name type="scientific">Parerythrobacter lacustris</name>
    <dbReference type="NCBI Taxonomy" id="2969984"/>
    <lineage>
        <taxon>Bacteria</taxon>
        <taxon>Pseudomonadati</taxon>
        <taxon>Pseudomonadota</taxon>
        <taxon>Alphaproteobacteria</taxon>
        <taxon>Sphingomonadales</taxon>
        <taxon>Erythrobacteraceae</taxon>
        <taxon>Parerythrobacter</taxon>
    </lineage>
</organism>